<evidence type="ECO:0000256" key="8">
    <source>
        <dbReference type="HAMAP-Rule" id="MF_00983"/>
    </source>
</evidence>
<sequence>MTPASVARVLIDSPLPQLDRLFDYGIPESLRESAVPGVRVRVPLRSAGRVADGFIVEIAPPGDYTGVLSELEEVVSTIPVLTPEVWALARKAADRAAGNANDIVRLAVPGRQVRVEKAYLAASPEPLAALRPPAPIHGYGGGVVETVIAARGRLAIDAVPLVAEVEPGVWVGEWAVTMAASAAATLAGGATAILAVPDYRDQEQLAAALAAILPAERIVRLDARQSNPDRYRAFLRCLSDDPVVIIGNRSVVYAPAANLGLIGIWDDGDPLHSEPLSPYVHARDAALVRQELQGSALIFFGHARSTEVERLVELGWVRSLAPQPAVLPKIVPTAQQSSEDRLAAQARIPSTAWREARAALEFGPVLVQVARPGYAPRLACADCKRNARCMKCEGPLGQKTSRSTPACGWCGALAVDWKCSNCEGERLRFVGSGAGRTAEDLGRAFPGVRIIVADGERPILTVGAEPALVIATRGAEPVAAGGYRAVLLLDGESMIARESLRVAEDCLRWWSNAAALAARRAPIVLVGVGGALASAFVTWRQADFARAELADRRALRFPPAVRVATVTGTIDAVAGAIATLNVEGADILGPVDVEGGGVRTIVRFDYAHGAEIASGLRSEVVRSAANRRRAIGKAPRGPIPVSLRVRLDDVEPFLEQ</sequence>
<feature type="binding site" evidence="8">
    <location>
        <position position="383"/>
    </location>
    <ligand>
        <name>Zn(2+)</name>
        <dbReference type="ChEBI" id="CHEBI:29105"/>
        <label>1</label>
    </ligand>
</feature>
<dbReference type="Pfam" id="PF17764">
    <property type="entry name" value="PriA_3primeBD"/>
    <property type="match status" value="1"/>
</dbReference>
<dbReference type="AlphaFoldDB" id="A0A841ALD5"/>
<comment type="similarity">
    <text evidence="8">Belongs to the helicase family. PriA subfamily.</text>
</comment>
<evidence type="ECO:0000256" key="3">
    <source>
        <dbReference type="ARBA" id="ARBA00022723"/>
    </source>
</evidence>
<dbReference type="InterPro" id="IPR041222">
    <property type="entry name" value="PriA_3primeBD"/>
</dbReference>
<comment type="caution">
    <text evidence="10">The sequence shown here is derived from an EMBL/GenBank/DDBJ whole genome shotgun (WGS) entry which is preliminary data.</text>
</comment>
<dbReference type="GO" id="GO:0006270">
    <property type="term" value="P:DNA replication initiation"/>
    <property type="evidence" value="ECO:0007669"/>
    <property type="project" value="TreeGrafter"/>
</dbReference>
<gene>
    <name evidence="8" type="primary">priA</name>
    <name evidence="10" type="ORF">HD599_001517</name>
</gene>
<dbReference type="InterPro" id="IPR005259">
    <property type="entry name" value="PriA"/>
</dbReference>
<proteinExistence type="inferred from homology"/>
<dbReference type="RefSeq" id="WP_184235516.1">
    <property type="nucleotide sequence ID" value="NZ_JACHMJ010000001.1"/>
</dbReference>
<dbReference type="HAMAP" id="MF_00983">
    <property type="entry name" value="PriA"/>
    <property type="match status" value="1"/>
</dbReference>
<dbReference type="Gene3D" id="3.40.50.300">
    <property type="entry name" value="P-loop containing nucleotide triphosphate hydrolases"/>
    <property type="match status" value="1"/>
</dbReference>
<evidence type="ECO:0000313" key="10">
    <source>
        <dbReference type="EMBL" id="MBB5843194.1"/>
    </source>
</evidence>
<evidence type="ECO:0000256" key="5">
    <source>
        <dbReference type="ARBA" id="ARBA00022833"/>
    </source>
</evidence>
<dbReference type="NCBIfam" id="NF011453">
    <property type="entry name" value="PRK14873.1-3"/>
    <property type="match status" value="1"/>
</dbReference>
<dbReference type="GO" id="GO:0005524">
    <property type="term" value="F:ATP binding"/>
    <property type="evidence" value="ECO:0007669"/>
    <property type="project" value="UniProtKB-UniRule"/>
</dbReference>
<evidence type="ECO:0000256" key="4">
    <source>
        <dbReference type="ARBA" id="ARBA00022741"/>
    </source>
</evidence>
<evidence type="ECO:0000256" key="6">
    <source>
        <dbReference type="ARBA" id="ARBA00022840"/>
    </source>
</evidence>
<dbReference type="GO" id="GO:0008270">
    <property type="term" value="F:zinc ion binding"/>
    <property type="evidence" value="ECO:0007669"/>
    <property type="project" value="UniProtKB-UniRule"/>
</dbReference>
<dbReference type="GO" id="GO:0006269">
    <property type="term" value="P:DNA replication, synthesis of primer"/>
    <property type="evidence" value="ECO:0007669"/>
    <property type="project" value="UniProtKB-KW"/>
</dbReference>
<keyword evidence="6 8" id="KW-0067">ATP-binding</keyword>
<dbReference type="GO" id="GO:0003677">
    <property type="term" value="F:DNA binding"/>
    <property type="evidence" value="ECO:0007669"/>
    <property type="project" value="UniProtKB-UniRule"/>
</dbReference>
<dbReference type="GO" id="GO:0006302">
    <property type="term" value="P:double-strand break repair"/>
    <property type="evidence" value="ECO:0007669"/>
    <property type="project" value="InterPro"/>
</dbReference>
<reference evidence="10 11" key="1">
    <citation type="submission" date="2020-08" db="EMBL/GenBank/DDBJ databases">
        <title>Sequencing the genomes of 1000 actinobacteria strains.</title>
        <authorList>
            <person name="Klenk H.-P."/>
        </authorList>
    </citation>
    <scope>NUCLEOTIDE SEQUENCE [LARGE SCALE GENOMIC DNA]</scope>
    <source>
        <strain evidence="10 11">DSM 105784</strain>
    </source>
</reference>
<dbReference type="GO" id="GO:0043138">
    <property type="term" value="F:3'-5' DNA helicase activity"/>
    <property type="evidence" value="ECO:0007669"/>
    <property type="project" value="TreeGrafter"/>
</dbReference>
<keyword evidence="5 8" id="KW-0862">Zinc</keyword>
<feature type="binding site" evidence="8">
    <location>
        <position position="410"/>
    </location>
    <ligand>
        <name>Zn(2+)</name>
        <dbReference type="ChEBI" id="CHEBI:29105"/>
        <label>2</label>
    </ligand>
</feature>
<keyword evidence="1 8" id="KW-0639">Primosome</keyword>
<protein>
    <recommendedName>
        <fullName evidence="8">Probable replication restart protein PriA</fullName>
    </recommendedName>
    <alternativeName>
        <fullName evidence="8">Putative ATP-dependent DNA helicase PriA</fullName>
    </alternativeName>
</protein>
<dbReference type="PANTHER" id="PTHR30580:SF0">
    <property type="entry name" value="PRIMOSOMAL PROTEIN N"/>
    <property type="match status" value="1"/>
</dbReference>
<accession>A0A841ALD5</accession>
<keyword evidence="10" id="KW-0378">Hydrolase</keyword>
<keyword evidence="4 8" id="KW-0547">Nucleotide-binding</keyword>
<evidence type="ECO:0000256" key="7">
    <source>
        <dbReference type="ARBA" id="ARBA00023125"/>
    </source>
</evidence>
<feature type="binding site" evidence="8">
    <location>
        <position position="407"/>
    </location>
    <ligand>
        <name>Zn(2+)</name>
        <dbReference type="ChEBI" id="CHEBI:29105"/>
        <label>2</label>
    </ligand>
</feature>
<dbReference type="InterPro" id="IPR027417">
    <property type="entry name" value="P-loop_NTPase"/>
</dbReference>
<keyword evidence="11" id="KW-1185">Reference proteome</keyword>
<organism evidence="10 11">
    <name type="scientific">Conyzicola lurida</name>
    <dbReference type="NCBI Taxonomy" id="1172621"/>
    <lineage>
        <taxon>Bacteria</taxon>
        <taxon>Bacillati</taxon>
        <taxon>Actinomycetota</taxon>
        <taxon>Actinomycetes</taxon>
        <taxon>Micrococcales</taxon>
        <taxon>Microbacteriaceae</taxon>
        <taxon>Conyzicola</taxon>
    </lineage>
</organism>
<dbReference type="GO" id="GO:0006310">
    <property type="term" value="P:DNA recombination"/>
    <property type="evidence" value="ECO:0007669"/>
    <property type="project" value="InterPro"/>
</dbReference>
<feature type="binding site" evidence="8">
    <location>
        <position position="422"/>
    </location>
    <ligand>
        <name>Zn(2+)</name>
        <dbReference type="ChEBI" id="CHEBI:29105"/>
        <label>1</label>
    </ligand>
</feature>
<dbReference type="PANTHER" id="PTHR30580">
    <property type="entry name" value="PRIMOSOMAL PROTEIN N"/>
    <property type="match status" value="1"/>
</dbReference>
<evidence type="ECO:0000259" key="9">
    <source>
        <dbReference type="Pfam" id="PF17764"/>
    </source>
</evidence>
<dbReference type="Gene3D" id="3.40.1440.60">
    <property type="entry name" value="PriA, 3(prime) DNA-binding domain"/>
    <property type="match status" value="1"/>
</dbReference>
<evidence type="ECO:0000313" key="11">
    <source>
        <dbReference type="Proteomes" id="UP000536685"/>
    </source>
</evidence>
<feature type="binding site" evidence="8">
    <location>
        <position position="392"/>
    </location>
    <ligand>
        <name>Zn(2+)</name>
        <dbReference type="ChEBI" id="CHEBI:29105"/>
        <label>2</label>
    </ligand>
</feature>
<comment type="caution">
    <text evidence="8">As this protein does not have any detectable helicase domains, it probably does not have helicase activity.</text>
</comment>
<evidence type="ECO:0000256" key="2">
    <source>
        <dbReference type="ARBA" id="ARBA00022705"/>
    </source>
</evidence>
<keyword evidence="2 8" id="KW-0235">DNA replication</keyword>
<comment type="cofactor">
    <cofactor evidence="8">
        <name>Zn(2+)</name>
        <dbReference type="ChEBI" id="CHEBI:29105"/>
    </cofactor>
    <text evidence="8">Binds 2 zinc ions per subunit.</text>
</comment>
<dbReference type="GO" id="GO:1990077">
    <property type="term" value="C:primosome complex"/>
    <property type="evidence" value="ECO:0007669"/>
    <property type="project" value="UniProtKB-UniRule"/>
</dbReference>
<name>A0A841ALD5_9MICO</name>
<feature type="domain" description="Primosomal protein N' 3' DNA-binding" evidence="9">
    <location>
        <begin position="8"/>
        <end position="109"/>
    </location>
</feature>
<feature type="binding site" evidence="8">
    <location>
        <position position="419"/>
    </location>
    <ligand>
        <name>Zn(2+)</name>
        <dbReference type="ChEBI" id="CHEBI:29105"/>
        <label>1</label>
    </ligand>
</feature>
<comment type="subunit">
    <text evidence="8">Component of the replication restart primosome.</text>
</comment>
<evidence type="ECO:0000256" key="1">
    <source>
        <dbReference type="ARBA" id="ARBA00022515"/>
    </source>
</evidence>
<feature type="binding site" evidence="8">
    <location>
        <position position="389"/>
    </location>
    <ligand>
        <name>Zn(2+)</name>
        <dbReference type="ChEBI" id="CHEBI:29105"/>
        <label>2</label>
    </ligand>
</feature>
<dbReference type="InterPro" id="IPR042115">
    <property type="entry name" value="PriA_3primeBD_sf"/>
</dbReference>
<comment type="function">
    <text evidence="8">Initiates the restart of stalled replication forks, which reloads the replicative helicase on sites other than the origin of replication. Recognizes and binds to abandoned replication forks and remodels them to uncover a helicase loading site. Promotes assembly of the primosome at these replication forks.</text>
</comment>
<keyword evidence="7 8" id="KW-0238">DNA-binding</keyword>
<dbReference type="GO" id="GO:0016787">
    <property type="term" value="F:hydrolase activity"/>
    <property type="evidence" value="ECO:0007669"/>
    <property type="project" value="UniProtKB-KW"/>
</dbReference>
<feature type="binding site" evidence="8">
    <location>
        <position position="380"/>
    </location>
    <ligand>
        <name>Zn(2+)</name>
        <dbReference type="ChEBI" id="CHEBI:29105"/>
        <label>1</label>
    </ligand>
</feature>
<dbReference type="EMBL" id="JACHMJ010000001">
    <property type="protein sequence ID" value="MBB5843194.1"/>
    <property type="molecule type" value="Genomic_DNA"/>
</dbReference>
<keyword evidence="3 8" id="KW-0479">Metal-binding</keyword>
<dbReference type="Proteomes" id="UP000536685">
    <property type="component" value="Unassembled WGS sequence"/>
</dbReference>